<accession>A0ABQ5D0G5</accession>
<dbReference type="Proteomes" id="UP001151760">
    <property type="component" value="Unassembled WGS sequence"/>
</dbReference>
<reference evidence="2" key="2">
    <citation type="submission" date="2022-01" db="EMBL/GenBank/DDBJ databases">
        <authorList>
            <person name="Yamashiro T."/>
            <person name="Shiraishi A."/>
            <person name="Satake H."/>
            <person name="Nakayama K."/>
        </authorList>
    </citation>
    <scope>NUCLEOTIDE SEQUENCE</scope>
</reference>
<sequence length="226" mass="24339">MPTEPTALAESPSMDTELALTDSETESDKEVPVINAGDQDEGRAGPNPSEQDEGQAGSNPGDATESQPQPSHVVHVGPNLEHMDLKATDASTQQKPKKMDKDFTTTAYLNIQENLKLPTEDQVILEEPASSTGTRSSLQNLEKDLSFTDQFFMEKLHEEESGKTNAETEVESMVSVPIHQDTSSVPPMTTLVVDLMTMQSDTPLPTSTATTSIITTATSLLPPPQS</sequence>
<reference evidence="2" key="1">
    <citation type="journal article" date="2022" name="Int. J. Mol. Sci.">
        <title>Draft Genome of Tanacetum Coccineum: Genomic Comparison of Closely Related Tanacetum-Family Plants.</title>
        <authorList>
            <person name="Yamashiro T."/>
            <person name="Shiraishi A."/>
            <person name="Nakayama K."/>
            <person name="Satake H."/>
        </authorList>
    </citation>
    <scope>NUCLEOTIDE SEQUENCE</scope>
</reference>
<gene>
    <name evidence="2" type="ORF">Tco_0923190</name>
</gene>
<protein>
    <submittedName>
        <fullName evidence="2">Uncharacterized protein</fullName>
    </submittedName>
</protein>
<organism evidence="2 3">
    <name type="scientific">Tanacetum coccineum</name>
    <dbReference type="NCBI Taxonomy" id="301880"/>
    <lineage>
        <taxon>Eukaryota</taxon>
        <taxon>Viridiplantae</taxon>
        <taxon>Streptophyta</taxon>
        <taxon>Embryophyta</taxon>
        <taxon>Tracheophyta</taxon>
        <taxon>Spermatophyta</taxon>
        <taxon>Magnoliopsida</taxon>
        <taxon>eudicotyledons</taxon>
        <taxon>Gunneridae</taxon>
        <taxon>Pentapetalae</taxon>
        <taxon>asterids</taxon>
        <taxon>campanulids</taxon>
        <taxon>Asterales</taxon>
        <taxon>Asteraceae</taxon>
        <taxon>Asteroideae</taxon>
        <taxon>Anthemideae</taxon>
        <taxon>Anthemidinae</taxon>
        <taxon>Tanacetum</taxon>
    </lineage>
</organism>
<keyword evidence="3" id="KW-1185">Reference proteome</keyword>
<dbReference type="EMBL" id="BQNB010014819">
    <property type="protein sequence ID" value="GJT32771.1"/>
    <property type="molecule type" value="Genomic_DNA"/>
</dbReference>
<evidence type="ECO:0000313" key="2">
    <source>
        <dbReference type="EMBL" id="GJT32771.1"/>
    </source>
</evidence>
<name>A0ABQ5D0G5_9ASTR</name>
<evidence type="ECO:0000313" key="3">
    <source>
        <dbReference type="Proteomes" id="UP001151760"/>
    </source>
</evidence>
<feature type="region of interest" description="Disordered" evidence="1">
    <location>
        <begin position="1"/>
        <end position="100"/>
    </location>
</feature>
<evidence type="ECO:0000256" key="1">
    <source>
        <dbReference type="SAM" id="MobiDB-lite"/>
    </source>
</evidence>
<comment type="caution">
    <text evidence="2">The sequence shown here is derived from an EMBL/GenBank/DDBJ whole genome shotgun (WGS) entry which is preliminary data.</text>
</comment>
<proteinExistence type="predicted"/>